<name>A0ABQ0BET3_9FIRM</name>
<feature type="transmembrane region" description="Helical" evidence="1">
    <location>
        <begin position="154"/>
        <end position="177"/>
    </location>
</feature>
<keyword evidence="1" id="KW-0812">Transmembrane</keyword>
<keyword evidence="1" id="KW-0472">Membrane</keyword>
<organism evidence="2 3">
    <name type="scientific">Blautia hominis</name>
    <dbReference type="NCBI Taxonomy" id="2025493"/>
    <lineage>
        <taxon>Bacteria</taxon>
        <taxon>Bacillati</taxon>
        <taxon>Bacillota</taxon>
        <taxon>Clostridia</taxon>
        <taxon>Lachnospirales</taxon>
        <taxon>Lachnospiraceae</taxon>
        <taxon>Blautia</taxon>
    </lineage>
</organism>
<evidence type="ECO:0000256" key="1">
    <source>
        <dbReference type="SAM" id="Phobius"/>
    </source>
</evidence>
<dbReference type="Proteomes" id="UP001600943">
    <property type="component" value="Unassembled WGS sequence"/>
</dbReference>
<feature type="transmembrane region" description="Helical" evidence="1">
    <location>
        <begin position="103"/>
        <end position="126"/>
    </location>
</feature>
<protein>
    <submittedName>
        <fullName evidence="2">ABC transporter permease</fullName>
    </submittedName>
</protein>
<reference evidence="2 3" key="1">
    <citation type="submission" date="2024-04" db="EMBL/GenBank/DDBJ databases">
        <title>Defined microbial consortia suppress multidrug-resistant proinflammatory Enterobacteriaceae via ecological control.</title>
        <authorList>
            <person name="Furuichi M."/>
            <person name="Kawaguchi T."/>
            <person name="Pust M."/>
            <person name="Yasuma K."/>
            <person name="Plichta D."/>
            <person name="Hasegawa N."/>
            <person name="Ohya T."/>
            <person name="Bhattarai S."/>
            <person name="Sasajima S."/>
            <person name="Aoto Y."/>
            <person name="Tuganbaev T."/>
            <person name="Yaginuma M."/>
            <person name="Ueda M."/>
            <person name="Okahashi N."/>
            <person name="Amafuji K."/>
            <person name="Kiridooshi Y."/>
            <person name="Sugita K."/>
            <person name="Strazar M."/>
            <person name="Skelly A."/>
            <person name="Suda W."/>
            <person name="Hattori M."/>
            <person name="Nakamoto N."/>
            <person name="Caballero S."/>
            <person name="Norman J."/>
            <person name="Olle B."/>
            <person name="Tanoue T."/>
            <person name="Arita M."/>
            <person name="Bucci V."/>
            <person name="Atarashi K."/>
            <person name="Xavier R."/>
            <person name="Honda K."/>
        </authorList>
    </citation>
    <scope>NUCLEOTIDE SEQUENCE [LARGE SCALE GENOMIC DNA]</scope>
    <source>
        <strain evidence="3">k04-0078-D8-1</strain>
    </source>
</reference>
<keyword evidence="3" id="KW-1185">Reference proteome</keyword>
<feature type="transmembrane region" description="Helical" evidence="1">
    <location>
        <begin position="62"/>
        <end position="82"/>
    </location>
</feature>
<accession>A0ABQ0BET3</accession>
<evidence type="ECO:0000313" key="3">
    <source>
        <dbReference type="Proteomes" id="UP001600943"/>
    </source>
</evidence>
<evidence type="ECO:0000313" key="2">
    <source>
        <dbReference type="EMBL" id="GAA6409941.1"/>
    </source>
</evidence>
<comment type="caution">
    <text evidence="2">The sequence shown here is derived from an EMBL/GenBank/DDBJ whole genome shotgun (WGS) entry which is preliminary data.</text>
</comment>
<feature type="transmembrane region" description="Helical" evidence="1">
    <location>
        <begin position="228"/>
        <end position="251"/>
    </location>
</feature>
<dbReference type="Pfam" id="PF12730">
    <property type="entry name" value="ABC2_membrane_4"/>
    <property type="match status" value="1"/>
</dbReference>
<gene>
    <name evidence="2" type="ORF">K040078D81_40580</name>
</gene>
<sequence>MNFLSLTAVELKKIRRSGILWILLIPVCLIWLTSVSNADINFTMGNEGISPENNFFIQSFMGYAWFMYPASIVISTVMMVQTERKNKGILKMLALPVPAARLCLVKFFVLLLLAAVQILVMTLAYFPSAAIASHMQDYPFMLPVLDIVREAGRIYLSSIPMAAFFWMLAVCIQTPIFSMGAGMGSIVPSVLFINTKFWFAYPMCYPFLMTASRMHEQAANMGTFGFDLIPFIPVAAGLTVVCLLIACIRFGQAERR</sequence>
<dbReference type="EMBL" id="BAABYW010000001">
    <property type="protein sequence ID" value="GAA6409941.1"/>
    <property type="molecule type" value="Genomic_DNA"/>
</dbReference>
<dbReference type="CDD" id="cd21809">
    <property type="entry name" value="ABC-2_lan_permease-like"/>
    <property type="match status" value="1"/>
</dbReference>
<proteinExistence type="predicted"/>
<dbReference type="RefSeq" id="WP_390408027.1">
    <property type="nucleotide sequence ID" value="NZ_BAABYW010000001.1"/>
</dbReference>
<keyword evidence="1" id="KW-1133">Transmembrane helix</keyword>